<dbReference type="Proteomes" id="UP000233469">
    <property type="component" value="Unassembled WGS sequence"/>
</dbReference>
<evidence type="ECO:0000313" key="1">
    <source>
        <dbReference type="EMBL" id="PKK62220.1"/>
    </source>
</evidence>
<proteinExistence type="predicted"/>
<evidence type="ECO:0000313" key="2">
    <source>
        <dbReference type="Proteomes" id="UP000233469"/>
    </source>
</evidence>
<reference evidence="1 2" key="2">
    <citation type="submission" date="2017-10" db="EMBL/GenBank/DDBJ databases">
        <title>Extensive intraspecific genome diversity in a model arbuscular mycorrhizal fungus.</title>
        <authorList>
            <person name="Chen E.C.H."/>
            <person name="Morin E."/>
            <person name="Baudet D."/>
            <person name="Noel J."/>
            <person name="Ndikumana S."/>
            <person name="Charron P."/>
            <person name="St-Onge C."/>
            <person name="Giorgi J."/>
            <person name="Grigoriev I.V."/>
            <person name="Roux C."/>
            <person name="Martin F.M."/>
            <person name="Corradi N."/>
        </authorList>
    </citation>
    <scope>NUCLEOTIDE SEQUENCE [LARGE SCALE GENOMIC DNA]</scope>
    <source>
        <strain evidence="1 2">C2</strain>
    </source>
</reference>
<protein>
    <submittedName>
        <fullName evidence="1">Uncharacterized protein</fullName>
    </submittedName>
</protein>
<dbReference type="EMBL" id="LLXL01001986">
    <property type="protein sequence ID" value="PKK62220.1"/>
    <property type="molecule type" value="Genomic_DNA"/>
</dbReference>
<comment type="caution">
    <text evidence="1">The sequence shown here is derived from an EMBL/GenBank/DDBJ whole genome shotgun (WGS) entry which is preliminary data.</text>
</comment>
<dbReference type="AlphaFoldDB" id="A0A2N1MKS8"/>
<name>A0A2N1MKS8_9GLOM</name>
<sequence length="110" mass="13060">MICKEQFMITLAISYNSIKSSWSLATDLIDNDTVLIENLTIHSYDTDISEKYHRKFNQIKLVDCVELDLKNTKNYMQAVRTFIELVQFFYKQKNGIIYLTYILSFKITRN</sequence>
<organism evidence="1 2">
    <name type="scientific">Rhizophagus irregularis</name>
    <dbReference type="NCBI Taxonomy" id="588596"/>
    <lineage>
        <taxon>Eukaryota</taxon>
        <taxon>Fungi</taxon>
        <taxon>Fungi incertae sedis</taxon>
        <taxon>Mucoromycota</taxon>
        <taxon>Glomeromycotina</taxon>
        <taxon>Glomeromycetes</taxon>
        <taxon>Glomerales</taxon>
        <taxon>Glomeraceae</taxon>
        <taxon>Rhizophagus</taxon>
    </lineage>
</organism>
<dbReference type="VEuPathDB" id="FungiDB:FUN_022561"/>
<gene>
    <name evidence="1" type="ORF">RhiirC2_759820</name>
</gene>
<reference evidence="1 2" key="1">
    <citation type="submission" date="2016-04" db="EMBL/GenBank/DDBJ databases">
        <title>Genome analyses suggest a sexual origin of heterokaryosis in a supposedly ancient asexual fungus.</title>
        <authorList>
            <person name="Ropars J."/>
            <person name="Sedzielewska K."/>
            <person name="Noel J."/>
            <person name="Charron P."/>
            <person name="Farinelli L."/>
            <person name="Marton T."/>
            <person name="Kruger M."/>
            <person name="Pelin A."/>
            <person name="Brachmann A."/>
            <person name="Corradi N."/>
        </authorList>
    </citation>
    <scope>NUCLEOTIDE SEQUENCE [LARGE SCALE GENOMIC DNA]</scope>
    <source>
        <strain evidence="1 2">C2</strain>
    </source>
</reference>
<accession>A0A2N1MKS8</accession>